<dbReference type="InterPro" id="IPR025277">
    <property type="entry name" value="Apiosidase-like_cat_dom"/>
</dbReference>
<proteinExistence type="predicted"/>
<reference evidence="4 5" key="1">
    <citation type="submission" date="2019-03" db="EMBL/GenBank/DDBJ databases">
        <title>Genomic Encyclopedia of Type Strains, Phase IV (KMG-IV): sequencing the most valuable type-strain genomes for metagenomic binning, comparative biology and taxonomic classification.</title>
        <authorList>
            <person name="Goeker M."/>
        </authorList>
    </citation>
    <scope>NUCLEOTIDE SEQUENCE [LARGE SCALE GENOMIC DNA]</scope>
    <source>
        <strain evidence="4 5">DSM 21100</strain>
    </source>
</reference>
<dbReference type="Pfam" id="PF12904">
    <property type="entry name" value="Collagen_bind_2"/>
    <property type="match status" value="1"/>
</dbReference>
<evidence type="ECO:0000313" key="5">
    <source>
        <dbReference type="Proteomes" id="UP000295807"/>
    </source>
</evidence>
<dbReference type="SUPFAM" id="SSF51445">
    <property type="entry name" value="(Trans)glycosidases"/>
    <property type="match status" value="1"/>
</dbReference>
<evidence type="ECO:0000313" key="4">
    <source>
        <dbReference type="EMBL" id="TCS87850.1"/>
    </source>
</evidence>
<sequence length="458" mass="52192">MKIKITPLLPLLLLGSLFLTPLKNTAQQLRVSENERFLEYDNGKPFFWLGDTAWELFHRLNRQEAAYYLENRAEKGFTVIQAVVLAEFDGLHAPNPYGEIPLIEDDPARPNEAYFKHVDFIVNKAAKLGLFIGMLPTWGDKVVKRWGMGPEVFTPENAYIYGKFLGERYKNDPIIWILGGDRNPDNETHIAIWDAMAKGIREGTGDRQLLTYHPQGGSGSSKWFHKKDWLAFNTFQSGHGARDIQNYKTLIHNYNLSPTKPVLDSEPNYEDHPVGWKPEELGWFDSFDSRRSGYWSMLSGACGHTYGNHNIWQMLDSHREPVSFARTSWRFALDHPGAFQAGFMRRLFETFPWQNLVPDQSAIKGENPDGPAHQVAAVSSEGDVLLAYTPYGKALNIDLSRLKAPDIEARWYNPRDGRYWPVNSFTNDGKTKEFKPHSAGRGSDWVLVLAAGHYFPGQ</sequence>
<feature type="signal peptide" evidence="1">
    <location>
        <begin position="1"/>
        <end position="26"/>
    </location>
</feature>
<feature type="chain" id="PRO_5020924299" evidence="1">
    <location>
        <begin position="27"/>
        <end position="458"/>
    </location>
</feature>
<keyword evidence="1" id="KW-0732">Signal</keyword>
<evidence type="ECO:0000256" key="1">
    <source>
        <dbReference type="SAM" id="SignalP"/>
    </source>
</evidence>
<dbReference type="PANTHER" id="PTHR37836:SF3">
    <property type="entry name" value="ENDOGLUCANASE"/>
    <property type="match status" value="1"/>
</dbReference>
<gene>
    <name evidence="4" type="ORF">EDD80_104201</name>
</gene>
<dbReference type="AlphaFoldDB" id="A0A4R3KS98"/>
<dbReference type="InterPro" id="IPR017853">
    <property type="entry name" value="GH"/>
</dbReference>
<keyword evidence="5" id="KW-1185">Reference proteome</keyword>
<feature type="domain" description="Putative collagen-binding" evidence="2">
    <location>
        <begin position="357"/>
        <end position="449"/>
    </location>
</feature>
<dbReference type="Proteomes" id="UP000295807">
    <property type="component" value="Unassembled WGS sequence"/>
</dbReference>
<protein>
    <submittedName>
        <fullName evidence="4">Collagenase-like protein with putative collagen-binding domain</fullName>
    </submittedName>
</protein>
<dbReference type="InterPro" id="IPR024749">
    <property type="entry name" value="Collagen-bd_put"/>
</dbReference>
<dbReference type="PANTHER" id="PTHR37836">
    <property type="entry name" value="LMO1036 PROTEIN"/>
    <property type="match status" value="1"/>
</dbReference>
<dbReference type="EMBL" id="SMAD01000004">
    <property type="protein sequence ID" value="TCS87850.1"/>
    <property type="molecule type" value="Genomic_DNA"/>
</dbReference>
<dbReference type="OrthoDB" id="59486at2"/>
<comment type="caution">
    <text evidence="4">The sequence shown here is derived from an EMBL/GenBank/DDBJ whole genome shotgun (WGS) entry which is preliminary data.</text>
</comment>
<name>A0A4R3KS98_9SPHI</name>
<dbReference type="RefSeq" id="WP_132128932.1">
    <property type="nucleotide sequence ID" value="NZ_CP042432.1"/>
</dbReference>
<dbReference type="Pfam" id="PF13204">
    <property type="entry name" value="Apiosidase"/>
    <property type="match status" value="1"/>
</dbReference>
<feature type="domain" description="Apiosidase-like catalytic" evidence="3">
    <location>
        <begin position="32"/>
        <end position="354"/>
    </location>
</feature>
<accession>A0A4R3KS98</accession>
<dbReference type="Gene3D" id="3.20.20.80">
    <property type="entry name" value="Glycosidases"/>
    <property type="match status" value="1"/>
</dbReference>
<organism evidence="4 5">
    <name type="scientific">Anseongella ginsenosidimutans</name>
    <dbReference type="NCBI Taxonomy" id="496056"/>
    <lineage>
        <taxon>Bacteria</taxon>
        <taxon>Pseudomonadati</taxon>
        <taxon>Bacteroidota</taxon>
        <taxon>Sphingobacteriia</taxon>
        <taxon>Sphingobacteriales</taxon>
        <taxon>Sphingobacteriaceae</taxon>
        <taxon>Anseongella</taxon>
    </lineage>
</organism>
<evidence type="ECO:0000259" key="3">
    <source>
        <dbReference type="Pfam" id="PF13204"/>
    </source>
</evidence>
<evidence type="ECO:0000259" key="2">
    <source>
        <dbReference type="Pfam" id="PF12904"/>
    </source>
</evidence>